<evidence type="ECO:0000256" key="6">
    <source>
        <dbReference type="ARBA" id="ARBA00022777"/>
    </source>
</evidence>
<comment type="catalytic activity">
    <reaction evidence="1">
        <text>ATP + protein L-histidine = ADP + protein N-phospho-L-histidine.</text>
        <dbReference type="EC" id="2.7.13.3"/>
    </reaction>
</comment>
<dbReference type="SMART" id="SM00387">
    <property type="entry name" value="HATPase_c"/>
    <property type="match status" value="1"/>
</dbReference>
<dbReference type="EC" id="2.7.13.3" evidence="2"/>
<dbReference type="Gene3D" id="1.20.5.1930">
    <property type="match status" value="1"/>
</dbReference>
<dbReference type="InterPro" id="IPR003594">
    <property type="entry name" value="HATPase_dom"/>
</dbReference>
<dbReference type="InterPro" id="IPR036890">
    <property type="entry name" value="HATPase_C_sf"/>
</dbReference>
<keyword evidence="9" id="KW-1133">Transmembrane helix</keyword>
<protein>
    <recommendedName>
        <fullName evidence="2">histidine kinase</fullName>
        <ecNumber evidence="2">2.7.13.3</ecNumber>
    </recommendedName>
</protein>
<keyword evidence="9" id="KW-0812">Transmembrane</keyword>
<evidence type="ECO:0000256" key="8">
    <source>
        <dbReference type="ARBA" id="ARBA00023012"/>
    </source>
</evidence>
<organism evidence="11 12">
    <name type="scientific">Tumebacillus lipolyticus</name>
    <dbReference type="NCBI Taxonomy" id="1280370"/>
    <lineage>
        <taxon>Bacteria</taxon>
        <taxon>Bacillati</taxon>
        <taxon>Bacillota</taxon>
        <taxon>Bacilli</taxon>
        <taxon>Bacillales</taxon>
        <taxon>Alicyclobacillaceae</taxon>
        <taxon>Tumebacillus</taxon>
    </lineage>
</organism>
<keyword evidence="9" id="KW-0472">Membrane</keyword>
<dbReference type="EMBL" id="JBHUIO010000002">
    <property type="protein sequence ID" value="MFD2169088.1"/>
    <property type="molecule type" value="Genomic_DNA"/>
</dbReference>
<comment type="caution">
    <text evidence="11">The sequence shown here is derived from an EMBL/GenBank/DDBJ whole genome shotgun (WGS) entry which is preliminary data.</text>
</comment>
<evidence type="ECO:0000256" key="1">
    <source>
        <dbReference type="ARBA" id="ARBA00000085"/>
    </source>
</evidence>
<dbReference type="SUPFAM" id="SSF55874">
    <property type="entry name" value="ATPase domain of HSP90 chaperone/DNA topoisomerase II/histidine kinase"/>
    <property type="match status" value="1"/>
</dbReference>
<dbReference type="Proteomes" id="UP001597343">
    <property type="component" value="Unassembled WGS sequence"/>
</dbReference>
<dbReference type="Gene3D" id="3.30.565.10">
    <property type="entry name" value="Histidine kinase-like ATPase, C-terminal domain"/>
    <property type="match status" value="1"/>
</dbReference>
<dbReference type="InterPro" id="IPR050482">
    <property type="entry name" value="Sensor_HK_TwoCompSys"/>
</dbReference>
<reference evidence="12" key="1">
    <citation type="journal article" date="2019" name="Int. J. Syst. Evol. Microbiol.">
        <title>The Global Catalogue of Microorganisms (GCM) 10K type strain sequencing project: providing services to taxonomists for standard genome sequencing and annotation.</title>
        <authorList>
            <consortium name="The Broad Institute Genomics Platform"/>
            <consortium name="The Broad Institute Genome Sequencing Center for Infectious Disease"/>
            <person name="Wu L."/>
            <person name="Ma J."/>
        </authorList>
    </citation>
    <scope>NUCLEOTIDE SEQUENCE [LARGE SCALE GENOMIC DNA]</scope>
    <source>
        <strain evidence="12">CGMCC 1.13574</strain>
    </source>
</reference>
<name>A0ABW4ZSY1_9BACL</name>
<feature type="transmembrane region" description="Helical" evidence="9">
    <location>
        <begin position="38"/>
        <end position="58"/>
    </location>
</feature>
<sequence length="268" mass="30797">MTYRTLKTFTVLLPTLLIGGFEYIRHDWLLDTISMEDGNLYITILTFVLSFLFATWMFRKLRRITDHLAEEQAKRAVYEERERLAQELHDGISQTLFFLNVKLKKGRLDEASAAVATIDQQVRQAIFNLRSLPEESLSLNLRLQKWLSDFSMLTDIEVKERLELPDHYFSSADQVQLFGIVQEAFANIRKHSGAKHVNLTMCQTKTGGWQLLICDDGIGIELHEAEQNSYGMTMMRERAQKLGAVFQIERTAAGGTQLSFISEKEGRV</sequence>
<evidence type="ECO:0000313" key="11">
    <source>
        <dbReference type="EMBL" id="MFD2169088.1"/>
    </source>
</evidence>
<evidence type="ECO:0000256" key="9">
    <source>
        <dbReference type="SAM" id="Phobius"/>
    </source>
</evidence>
<keyword evidence="3" id="KW-0597">Phosphoprotein</keyword>
<keyword evidence="8" id="KW-0902">Two-component regulatory system</keyword>
<keyword evidence="12" id="KW-1185">Reference proteome</keyword>
<evidence type="ECO:0000256" key="2">
    <source>
        <dbReference type="ARBA" id="ARBA00012438"/>
    </source>
</evidence>
<keyword evidence="5" id="KW-0547">Nucleotide-binding</keyword>
<keyword evidence="4" id="KW-0808">Transferase</keyword>
<evidence type="ECO:0000256" key="7">
    <source>
        <dbReference type="ARBA" id="ARBA00022840"/>
    </source>
</evidence>
<dbReference type="PANTHER" id="PTHR24421:SF10">
    <property type="entry name" value="NITRATE_NITRITE SENSOR PROTEIN NARQ"/>
    <property type="match status" value="1"/>
</dbReference>
<dbReference type="InterPro" id="IPR011712">
    <property type="entry name" value="Sig_transdc_His_kin_sub3_dim/P"/>
</dbReference>
<dbReference type="PANTHER" id="PTHR24421">
    <property type="entry name" value="NITRATE/NITRITE SENSOR PROTEIN NARX-RELATED"/>
    <property type="match status" value="1"/>
</dbReference>
<dbReference type="CDD" id="cd16917">
    <property type="entry name" value="HATPase_UhpB-NarQ-NarX-like"/>
    <property type="match status" value="1"/>
</dbReference>
<keyword evidence="7" id="KW-0067">ATP-binding</keyword>
<proteinExistence type="predicted"/>
<gene>
    <name evidence="11" type="ORF">ACFSOY_03530</name>
</gene>
<accession>A0ABW4ZSY1</accession>
<keyword evidence="6 11" id="KW-0418">Kinase</keyword>
<evidence type="ECO:0000259" key="10">
    <source>
        <dbReference type="SMART" id="SM00387"/>
    </source>
</evidence>
<dbReference type="GO" id="GO:0016301">
    <property type="term" value="F:kinase activity"/>
    <property type="evidence" value="ECO:0007669"/>
    <property type="project" value="UniProtKB-KW"/>
</dbReference>
<dbReference type="Pfam" id="PF02518">
    <property type="entry name" value="HATPase_c"/>
    <property type="match status" value="1"/>
</dbReference>
<feature type="domain" description="Histidine kinase/HSP90-like ATPase" evidence="10">
    <location>
        <begin position="172"/>
        <end position="266"/>
    </location>
</feature>
<evidence type="ECO:0000256" key="5">
    <source>
        <dbReference type="ARBA" id="ARBA00022741"/>
    </source>
</evidence>
<evidence type="ECO:0000256" key="4">
    <source>
        <dbReference type="ARBA" id="ARBA00022679"/>
    </source>
</evidence>
<dbReference type="RefSeq" id="WP_386044138.1">
    <property type="nucleotide sequence ID" value="NZ_JBHUIO010000002.1"/>
</dbReference>
<evidence type="ECO:0000256" key="3">
    <source>
        <dbReference type="ARBA" id="ARBA00022553"/>
    </source>
</evidence>
<dbReference type="Pfam" id="PF07730">
    <property type="entry name" value="HisKA_3"/>
    <property type="match status" value="1"/>
</dbReference>
<evidence type="ECO:0000313" key="12">
    <source>
        <dbReference type="Proteomes" id="UP001597343"/>
    </source>
</evidence>